<dbReference type="Proteomes" id="UP000617734">
    <property type="component" value="Unassembled WGS sequence"/>
</dbReference>
<organism evidence="2 3">
    <name type="scientific">Kitasatospora indigofera</name>
    <dbReference type="NCBI Taxonomy" id="67307"/>
    <lineage>
        <taxon>Bacteria</taxon>
        <taxon>Bacillati</taxon>
        <taxon>Actinomycetota</taxon>
        <taxon>Actinomycetes</taxon>
        <taxon>Kitasatosporales</taxon>
        <taxon>Streptomycetaceae</taxon>
        <taxon>Kitasatospora</taxon>
    </lineage>
</organism>
<name>A0A919G8T3_9ACTN</name>
<evidence type="ECO:0000313" key="2">
    <source>
        <dbReference type="EMBL" id="GHH80287.1"/>
    </source>
</evidence>
<protein>
    <submittedName>
        <fullName evidence="2">Uncharacterized protein</fullName>
    </submittedName>
</protein>
<feature type="compositionally biased region" description="Polar residues" evidence="1">
    <location>
        <begin position="83"/>
        <end position="99"/>
    </location>
</feature>
<keyword evidence="3" id="KW-1185">Reference proteome</keyword>
<proteinExistence type="predicted"/>
<evidence type="ECO:0000256" key="1">
    <source>
        <dbReference type="SAM" id="MobiDB-lite"/>
    </source>
</evidence>
<sequence length="99" mass="10383">MSGRPWRRGARERAGAPFTAGAPADPGPSAQPVRPARAARTSGRPYVRASVRPNLRAARTPGGPGGPVAQLQGERLAQRLSGPRSTFSSPTTALRFSRP</sequence>
<reference evidence="2" key="1">
    <citation type="journal article" date="2014" name="Int. J. Syst. Evol. Microbiol.">
        <title>Complete genome sequence of Corynebacterium casei LMG S-19264T (=DSM 44701T), isolated from a smear-ripened cheese.</title>
        <authorList>
            <consortium name="US DOE Joint Genome Institute (JGI-PGF)"/>
            <person name="Walter F."/>
            <person name="Albersmeier A."/>
            <person name="Kalinowski J."/>
            <person name="Ruckert C."/>
        </authorList>
    </citation>
    <scope>NUCLEOTIDE SEQUENCE</scope>
    <source>
        <strain evidence="2">JCM 4646</strain>
    </source>
</reference>
<reference evidence="2" key="2">
    <citation type="submission" date="2020-09" db="EMBL/GenBank/DDBJ databases">
        <authorList>
            <person name="Sun Q."/>
            <person name="Ohkuma M."/>
        </authorList>
    </citation>
    <scope>NUCLEOTIDE SEQUENCE</scope>
    <source>
        <strain evidence="2">JCM 4646</strain>
    </source>
</reference>
<feature type="region of interest" description="Disordered" evidence="1">
    <location>
        <begin position="1"/>
        <end position="99"/>
    </location>
</feature>
<dbReference type="EMBL" id="BNBO01000046">
    <property type="protein sequence ID" value="GHH80287.1"/>
    <property type="molecule type" value="Genomic_DNA"/>
</dbReference>
<gene>
    <name evidence="2" type="ORF">GCM10018781_60170</name>
</gene>
<dbReference type="AlphaFoldDB" id="A0A919G8T3"/>
<evidence type="ECO:0000313" key="3">
    <source>
        <dbReference type="Proteomes" id="UP000617734"/>
    </source>
</evidence>
<accession>A0A919G8T3</accession>
<comment type="caution">
    <text evidence="2">The sequence shown here is derived from an EMBL/GenBank/DDBJ whole genome shotgun (WGS) entry which is preliminary data.</text>
</comment>